<evidence type="ECO:0000256" key="2">
    <source>
        <dbReference type="ARBA" id="ARBA00022823"/>
    </source>
</evidence>
<protein>
    <recommendedName>
        <fullName evidence="3">Glycine cleavage system H protein</fullName>
    </recommendedName>
</protein>
<evidence type="ECO:0000259" key="4">
    <source>
        <dbReference type="PROSITE" id="PS50968"/>
    </source>
</evidence>
<reference evidence="6" key="1">
    <citation type="submission" date="2025-08" db="UniProtKB">
        <authorList>
            <consortium name="RefSeq"/>
        </authorList>
    </citation>
    <scope>IDENTIFICATION</scope>
    <source>
        <tissue evidence="6">Whole larvae</tissue>
    </source>
</reference>
<dbReference type="CDD" id="cd06848">
    <property type="entry name" value="GCS_H"/>
    <property type="match status" value="1"/>
</dbReference>
<evidence type="ECO:0000256" key="1">
    <source>
        <dbReference type="ARBA" id="ARBA00009249"/>
    </source>
</evidence>
<dbReference type="PANTHER" id="PTHR11715:SF3">
    <property type="entry name" value="GLYCINE CLEAVAGE SYSTEM H PROTEIN-RELATED"/>
    <property type="match status" value="1"/>
</dbReference>
<keyword evidence="3" id="KW-0496">Mitochondrion</keyword>
<name>A0ABM3MMC5_GALME</name>
<comment type="cofactor">
    <cofactor evidence="3">
        <name>(R)-lipoate</name>
        <dbReference type="ChEBI" id="CHEBI:83088"/>
    </cofactor>
    <text evidence="3">Binds 1 lipoyl cofactor covalently.</text>
</comment>
<dbReference type="SUPFAM" id="SSF51230">
    <property type="entry name" value="Single hybrid motif"/>
    <property type="match status" value="1"/>
</dbReference>
<dbReference type="HAMAP" id="MF_00272">
    <property type="entry name" value="GcvH"/>
    <property type="match status" value="1"/>
</dbReference>
<dbReference type="PROSITE" id="PS50968">
    <property type="entry name" value="BIOTINYL_LIPOYL"/>
    <property type="match status" value="1"/>
</dbReference>
<sequence>MVLSGIVRVAARMSRSSLRTQCCRQAAMYSTAADSKARYFTKKHEWVSVSENIGTVGISSYAQDALGEVVYAQLPDVGREITAGEETGALESVKAASEIYSPVSGTVVEKNDSVESTPALINKSCYEEGWLFRVKLSKPEELKLLMDKAAYDKYLEESH</sequence>
<dbReference type="Proteomes" id="UP001652740">
    <property type="component" value="Unplaced"/>
</dbReference>
<dbReference type="InterPro" id="IPR033753">
    <property type="entry name" value="GCV_H/Fam206"/>
</dbReference>
<dbReference type="PANTHER" id="PTHR11715">
    <property type="entry name" value="GLYCINE CLEAVAGE SYSTEM H PROTEIN"/>
    <property type="match status" value="1"/>
</dbReference>
<dbReference type="InterPro" id="IPR000089">
    <property type="entry name" value="Biotin_lipoyl"/>
</dbReference>
<dbReference type="NCBIfam" id="NF002270">
    <property type="entry name" value="PRK01202.1"/>
    <property type="match status" value="1"/>
</dbReference>
<keyword evidence="3" id="KW-0809">Transit peptide</keyword>
<dbReference type="NCBIfam" id="TIGR00527">
    <property type="entry name" value="gcvH"/>
    <property type="match status" value="1"/>
</dbReference>
<comment type="subcellular location">
    <subcellularLocation>
        <location evidence="3">Mitochondrion</location>
    </subcellularLocation>
</comment>
<evidence type="ECO:0000256" key="3">
    <source>
        <dbReference type="RuleBase" id="RU364055"/>
    </source>
</evidence>
<dbReference type="InterPro" id="IPR011053">
    <property type="entry name" value="Single_hybrid_motif"/>
</dbReference>
<comment type="subunit">
    <text evidence="3">The glycine cleavage system is composed of four proteins: P, T, L and H.</text>
</comment>
<feature type="domain" description="Lipoyl-binding" evidence="4">
    <location>
        <begin position="53"/>
        <end position="135"/>
    </location>
</feature>
<organism evidence="5 6">
    <name type="scientific">Galleria mellonella</name>
    <name type="common">Greater wax moth</name>
    <dbReference type="NCBI Taxonomy" id="7137"/>
    <lineage>
        <taxon>Eukaryota</taxon>
        <taxon>Metazoa</taxon>
        <taxon>Ecdysozoa</taxon>
        <taxon>Arthropoda</taxon>
        <taxon>Hexapoda</taxon>
        <taxon>Insecta</taxon>
        <taxon>Pterygota</taxon>
        <taxon>Neoptera</taxon>
        <taxon>Endopterygota</taxon>
        <taxon>Lepidoptera</taxon>
        <taxon>Glossata</taxon>
        <taxon>Ditrysia</taxon>
        <taxon>Pyraloidea</taxon>
        <taxon>Pyralidae</taxon>
        <taxon>Galleriinae</taxon>
        <taxon>Galleria</taxon>
    </lineage>
</organism>
<dbReference type="Pfam" id="PF01597">
    <property type="entry name" value="GCV_H"/>
    <property type="match status" value="1"/>
</dbReference>
<proteinExistence type="inferred from homology"/>
<dbReference type="Gene3D" id="2.40.50.100">
    <property type="match status" value="1"/>
</dbReference>
<dbReference type="GeneID" id="128201044"/>
<gene>
    <name evidence="6" type="primary">LOC128201044</name>
</gene>
<dbReference type="RefSeq" id="XP_052752523.1">
    <property type="nucleotide sequence ID" value="XM_052896563.1"/>
</dbReference>
<keyword evidence="2 3" id="KW-0450">Lipoyl</keyword>
<dbReference type="InterPro" id="IPR017453">
    <property type="entry name" value="GCV_H_sub"/>
</dbReference>
<dbReference type="InterPro" id="IPR002930">
    <property type="entry name" value="GCV_H"/>
</dbReference>
<comment type="function">
    <text evidence="3">The H protein shuttles the methylamine group of glycine from the P protein to the T protein.</text>
</comment>
<evidence type="ECO:0000313" key="6">
    <source>
        <dbReference type="RefSeq" id="XP_052752523.1"/>
    </source>
</evidence>
<evidence type="ECO:0000313" key="5">
    <source>
        <dbReference type="Proteomes" id="UP001652740"/>
    </source>
</evidence>
<accession>A0ABM3MMC5</accession>
<comment type="similarity">
    <text evidence="1 3">Belongs to the GcvH family.</text>
</comment>
<keyword evidence="5" id="KW-1185">Reference proteome</keyword>